<feature type="signal peptide" evidence="2">
    <location>
        <begin position="1"/>
        <end position="22"/>
    </location>
</feature>
<feature type="region of interest" description="Disordered" evidence="1">
    <location>
        <begin position="132"/>
        <end position="155"/>
    </location>
</feature>
<sequence>MLKSTALILLVASSLYVSSTTAKSVWAKRESNPVYSVNVPSEDIPNVINSDESEVSKTNESASDDSNDGEMDEEFLKDFLFVISKIIVIADESSESGEAEIEKVMADFERKHPGSEKFWQYFVTQMAELEDLSDEESSESASTKSKKSETVARFGRQAAQTNNLNELRKLF</sequence>
<evidence type="ECO:0000256" key="2">
    <source>
        <dbReference type="SAM" id="SignalP"/>
    </source>
</evidence>
<feature type="region of interest" description="Disordered" evidence="1">
    <location>
        <begin position="40"/>
        <end position="70"/>
    </location>
</feature>
<evidence type="ECO:0000313" key="4">
    <source>
        <dbReference type="Proteomes" id="UP000215335"/>
    </source>
</evidence>
<proteinExistence type="predicted"/>
<evidence type="ECO:0000313" key="3">
    <source>
        <dbReference type="EMBL" id="OXU26751.1"/>
    </source>
</evidence>
<keyword evidence="2" id="KW-0732">Signal</keyword>
<keyword evidence="4" id="KW-1185">Reference proteome</keyword>
<dbReference type="EMBL" id="NNAY01000736">
    <property type="protein sequence ID" value="OXU26751.1"/>
    <property type="molecule type" value="Genomic_DNA"/>
</dbReference>
<accession>A0A232F7D3</accession>
<gene>
    <name evidence="3" type="ORF">TSAR_010492</name>
</gene>
<dbReference type="Proteomes" id="UP000215335">
    <property type="component" value="Unassembled WGS sequence"/>
</dbReference>
<evidence type="ECO:0000256" key="1">
    <source>
        <dbReference type="SAM" id="MobiDB-lite"/>
    </source>
</evidence>
<dbReference type="AlphaFoldDB" id="A0A232F7D3"/>
<protein>
    <submittedName>
        <fullName evidence="3">Uncharacterized protein</fullName>
    </submittedName>
</protein>
<organism evidence="3 4">
    <name type="scientific">Trichomalopsis sarcophagae</name>
    <dbReference type="NCBI Taxonomy" id="543379"/>
    <lineage>
        <taxon>Eukaryota</taxon>
        <taxon>Metazoa</taxon>
        <taxon>Ecdysozoa</taxon>
        <taxon>Arthropoda</taxon>
        <taxon>Hexapoda</taxon>
        <taxon>Insecta</taxon>
        <taxon>Pterygota</taxon>
        <taxon>Neoptera</taxon>
        <taxon>Endopterygota</taxon>
        <taxon>Hymenoptera</taxon>
        <taxon>Apocrita</taxon>
        <taxon>Proctotrupomorpha</taxon>
        <taxon>Chalcidoidea</taxon>
        <taxon>Pteromalidae</taxon>
        <taxon>Pteromalinae</taxon>
        <taxon>Trichomalopsis</taxon>
    </lineage>
</organism>
<name>A0A232F7D3_9HYME</name>
<feature type="chain" id="PRO_5012263226" evidence="2">
    <location>
        <begin position="23"/>
        <end position="171"/>
    </location>
</feature>
<reference evidence="3 4" key="1">
    <citation type="journal article" date="2017" name="Curr. Biol.">
        <title>The Evolution of Venom by Co-option of Single-Copy Genes.</title>
        <authorList>
            <person name="Martinson E.O."/>
            <person name="Mrinalini"/>
            <person name="Kelkar Y.D."/>
            <person name="Chang C.H."/>
            <person name="Werren J.H."/>
        </authorList>
    </citation>
    <scope>NUCLEOTIDE SEQUENCE [LARGE SCALE GENOMIC DNA]</scope>
    <source>
        <strain evidence="3 4">Alberta</strain>
        <tissue evidence="3">Whole body</tissue>
    </source>
</reference>
<comment type="caution">
    <text evidence="3">The sequence shown here is derived from an EMBL/GenBank/DDBJ whole genome shotgun (WGS) entry which is preliminary data.</text>
</comment>